<dbReference type="PANTHER" id="PTHR42685:SF22">
    <property type="entry name" value="CONDITIONED MEDIUM FACTOR RECEPTOR 1"/>
    <property type="match status" value="1"/>
</dbReference>
<dbReference type="Proteomes" id="UP000679307">
    <property type="component" value="Chromosome"/>
</dbReference>
<sequence>MSGSRRDEGGAYDLVVVGAGPAGATAAVAALEERPGLRVLLLDRADFPRDKCCGDGIAAQAVDVLRAHGMQDAVEGWSPLRRLELAAGDTVVDGRMSRDVHVVPRRAFDARLVEHAVDRGAELRRSRVRQVEVREDRVVLDTGDAEVTGAVVLGADGAHSRVRAALTGRHHLTTPRRALALRGYTPTPGWLAGRQVIRWGPGRQPSYAWAFDRGDGLANIGYGELVDDGPGPTRARMLDALDGLLPGLVDDATDWRGHPLPLSGFRWQQPDGRCLLAGDASGLVNPMTGEGIYYAVATGSLAGRAAAAAVADGRPASAGRRYRHDVRRLLAGHLRHTWTAGTLAQRRGVVAAGVRAARGDQRVFDDLVEIGLGGGRITPRLGRSLAVELTRQLVRSTA</sequence>
<dbReference type="Gene3D" id="3.50.50.60">
    <property type="entry name" value="FAD/NAD(P)-binding domain"/>
    <property type="match status" value="1"/>
</dbReference>
<name>A0ABX8EME7_9ACTN</name>
<feature type="domain" description="FAD-binding" evidence="1">
    <location>
        <begin position="13"/>
        <end position="167"/>
    </location>
</feature>
<gene>
    <name evidence="2" type="primary">menJ_1</name>
    <name evidence="2" type="ORF">ENKNEFLB_02649</name>
</gene>
<keyword evidence="2" id="KW-0560">Oxidoreductase</keyword>
<dbReference type="NCBIfam" id="TIGR02032">
    <property type="entry name" value="GG-red-SF"/>
    <property type="match status" value="1"/>
</dbReference>
<evidence type="ECO:0000313" key="2">
    <source>
        <dbReference type="EMBL" id="QVT80258.1"/>
    </source>
</evidence>
<dbReference type="SUPFAM" id="SSF51905">
    <property type="entry name" value="FAD/NAD(P)-binding domain"/>
    <property type="match status" value="1"/>
</dbReference>
<dbReference type="Pfam" id="PF01494">
    <property type="entry name" value="FAD_binding_3"/>
    <property type="match status" value="1"/>
</dbReference>
<accession>A0ABX8EME7</accession>
<dbReference type="EC" id="1.3.99.38" evidence="2"/>
<organism evidence="2 3">
    <name type="scientific">Nocardioides aquaticus</name>
    <dbReference type="NCBI Taxonomy" id="160826"/>
    <lineage>
        <taxon>Bacteria</taxon>
        <taxon>Bacillati</taxon>
        <taxon>Actinomycetota</taxon>
        <taxon>Actinomycetes</taxon>
        <taxon>Propionibacteriales</taxon>
        <taxon>Nocardioidaceae</taxon>
        <taxon>Nocardioides</taxon>
    </lineage>
</organism>
<dbReference type="EMBL" id="CP075371">
    <property type="protein sequence ID" value="QVT80258.1"/>
    <property type="molecule type" value="Genomic_DNA"/>
</dbReference>
<dbReference type="InterPro" id="IPR036188">
    <property type="entry name" value="FAD/NAD-bd_sf"/>
</dbReference>
<evidence type="ECO:0000259" key="1">
    <source>
        <dbReference type="Pfam" id="PF01494"/>
    </source>
</evidence>
<keyword evidence="3" id="KW-1185">Reference proteome</keyword>
<protein>
    <submittedName>
        <fullName evidence="2">Menaquinone reductase</fullName>
        <ecNumber evidence="2">1.3.99.38</ecNumber>
    </submittedName>
</protein>
<dbReference type="InterPro" id="IPR002938">
    <property type="entry name" value="FAD-bd"/>
</dbReference>
<dbReference type="PRINTS" id="PR00420">
    <property type="entry name" value="RNGMNOXGNASE"/>
</dbReference>
<dbReference type="PANTHER" id="PTHR42685">
    <property type="entry name" value="GERANYLGERANYL DIPHOSPHATE REDUCTASE"/>
    <property type="match status" value="1"/>
</dbReference>
<dbReference type="InterPro" id="IPR050407">
    <property type="entry name" value="Geranylgeranyl_reductase"/>
</dbReference>
<dbReference type="RefSeq" id="WP_214055836.1">
    <property type="nucleotide sequence ID" value="NZ_CP075371.1"/>
</dbReference>
<evidence type="ECO:0000313" key="3">
    <source>
        <dbReference type="Proteomes" id="UP000679307"/>
    </source>
</evidence>
<dbReference type="GO" id="GO:0016491">
    <property type="term" value="F:oxidoreductase activity"/>
    <property type="evidence" value="ECO:0007669"/>
    <property type="project" value="UniProtKB-KW"/>
</dbReference>
<reference evidence="2 3" key="1">
    <citation type="submission" date="2021-05" db="EMBL/GenBank/DDBJ databases">
        <title>Complete genome of Nocardioides aquaticus KCTC 9944T isolated from meromictic and hypersaline Ekho Lake, Antarctica.</title>
        <authorList>
            <person name="Hwang K."/>
            <person name="Kim K.M."/>
            <person name="Choe H."/>
        </authorList>
    </citation>
    <scope>NUCLEOTIDE SEQUENCE [LARGE SCALE GENOMIC DNA]</scope>
    <source>
        <strain evidence="2 3">KCTC 9944</strain>
    </source>
</reference>
<dbReference type="InterPro" id="IPR011777">
    <property type="entry name" value="Geranylgeranyl_Rdtase_fam"/>
</dbReference>
<proteinExistence type="predicted"/>